<dbReference type="OrthoDB" id="9795572at2"/>
<dbReference type="Proteomes" id="UP000321172">
    <property type="component" value="Chromosome"/>
</dbReference>
<keyword evidence="5" id="KW-1185">Reference proteome</keyword>
<gene>
    <name evidence="3" type="ORF">FRF71_00015</name>
    <name evidence="4" type="ORF">FRF71_15295</name>
</gene>
<dbReference type="SUPFAM" id="SSF141371">
    <property type="entry name" value="PilZ domain-like"/>
    <property type="match status" value="1"/>
</dbReference>
<evidence type="ECO:0000259" key="2">
    <source>
        <dbReference type="PROSITE" id="PS50943"/>
    </source>
</evidence>
<evidence type="ECO:0000313" key="3">
    <source>
        <dbReference type="EMBL" id="QEA14636.1"/>
    </source>
</evidence>
<sequence>MAIAGRIDPNPAPETAPGERAQRRNLRLEVTGELNGSQANVTVHNISESGLLMETAQPLAVGEWFNLTLPEAGTVEAEVIWVSGQLHGCRFSAPVNRATLSASQLRGVVAPAAPEPERPVAPAPAGPTLGRRLAAARHARGMTLGQVASTLGVSRPTVWAWEQDRARPAPHRLGLLAACLGVEETALTGTEPNNQVTQLVEEARVKIAAAAGTLPTRVRILIEL</sequence>
<dbReference type="EMBL" id="CP042345">
    <property type="protein sequence ID" value="QEA17390.1"/>
    <property type="molecule type" value="Genomic_DNA"/>
</dbReference>
<dbReference type="Gene3D" id="2.40.10.220">
    <property type="entry name" value="predicted glycosyltransferase like domains"/>
    <property type="match status" value="1"/>
</dbReference>
<dbReference type="PROSITE" id="PS50943">
    <property type="entry name" value="HTH_CROC1"/>
    <property type="match status" value="1"/>
</dbReference>
<dbReference type="GO" id="GO:0003677">
    <property type="term" value="F:DNA binding"/>
    <property type="evidence" value="ECO:0007669"/>
    <property type="project" value="InterPro"/>
</dbReference>
<dbReference type="KEGG" id="ngf:FRF71_00015"/>
<reference evidence="4" key="2">
    <citation type="submission" date="2019-08" db="EMBL/GenBank/DDBJ databases">
        <authorList>
            <person name="Im W.-T."/>
        </authorList>
    </citation>
    <scope>NUCLEOTIDE SEQUENCE</scope>
    <source>
        <strain evidence="4">FW-6</strain>
    </source>
</reference>
<dbReference type="EMBL" id="CP042345">
    <property type="protein sequence ID" value="QEA14636.1"/>
    <property type="molecule type" value="Genomic_DNA"/>
</dbReference>
<dbReference type="Pfam" id="PF13560">
    <property type="entry name" value="HTH_31"/>
    <property type="match status" value="1"/>
</dbReference>
<dbReference type="AlphaFoldDB" id="A0A5B8S982"/>
<evidence type="ECO:0000313" key="5">
    <source>
        <dbReference type="Proteomes" id="UP000321172"/>
    </source>
</evidence>
<dbReference type="SUPFAM" id="SSF47413">
    <property type="entry name" value="lambda repressor-like DNA-binding domains"/>
    <property type="match status" value="1"/>
</dbReference>
<dbReference type="RefSeq" id="WP_147088617.1">
    <property type="nucleotide sequence ID" value="NZ_BAABJD010000002.1"/>
</dbReference>
<dbReference type="GO" id="GO:0035438">
    <property type="term" value="F:cyclic-di-GMP binding"/>
    <property type="evidence" value="ECO:0007669"/>
    <property type="project" value="InterPro"/>
</dbReference>
<dbReference type="SMART" id="SM00530">
    <property type="entry name" value="HTH_XRE"/>
    <property type="match status" value="1"/>
</dbReference>
<organism evidence="4 5">
    <name type="scientific">Novosphingobium ginsenosidimutans</name>
    <dbReference type="NCBI Taxonomy" id="1176536"/>
    <lineage>
        <taxon>Bacteria</taxon>
        <taxon>Pseudomonadati</taxon>
        <taxon>Pseudomonadota</taxon>
        <taxon>Alphaproteobacteria</taxon>
        <taxon>Sphingomonadales</taxon>
        <taxon>Sphingomonadaceae</taxon>
        <taxon>Novosphingobium</taxon>
    </lineage>
</organism>
<name>A0A5B8S982_9SPHN</name>
<evidence type="ECO:0000256" key="1">
    <source>
        <dbReference type="SAM" id="MobiDB-lite"/>
    </source>
</evidence>
<proteinExistence type="predicted"/>
<dbReference type="InterPro" id="IPR009875">
    <property type="entry name" value="PilZ_domain"/>
</dbReference>
<feature type="domain" description="HTH cro/C1-type" evidence="2">
    <location>
        <begin position="133"/>
        <end position="187"/>
    </location>
</feature>
<reference evidence="4 5" key="1">
    <citation type="journal article" date="2013" name="J. Microbiol. Biotechnol.">
        <title>Novosphingobium ginsenosidimutans sp. nov., with the ability to convert ginsenoside.</title>
        <authorList>
            <person name="Kim J.K."/>
            <person name="He D."/>
            <person name="Liu Q.M."/>
            <person name="Park H.Y."/>
            <person name="Jung M.S."/>
            <person name="Yoon M.H."/>
            <person name="Kim S.C."/>
            <person name="Im W.T."/>
        </authorList>
    </citation>
    <scope>NUCLEOTIDE SEQUENCE [LARGE SCALE GENOMIC DNA]</scope>
    <source>
        <strain evidence="4 5">FW-6</strain>
    </source>
</reference>
<dbReference type="InterPro" id="IPR010982">
    <property type="entry name" value="Lambda_DNA-bd_dom_sf"/>
</dbReference>
<dbReference type="InterPro" id="IPR001387">
    <property type="entry name" value="Cro/C1-type_HTH"/>
</dbReference>
<feature type="region of interest" description="Disordered" evidence="1">
    <location>
        <begin position="1"/>
        <end position="22"/>
    </location>
</feature>
<dbReference type="KEGG" id="ngf:FRF71_15295"/>
<evidence type="ECO:0000313" key="4">
    <source>
        <dbReference type="EMBL" id="QEA17390.1"/>
    </source>
</evidence>
<protein>
    <submittedName>
        <fullName evidence="4">Helix-turn-helix domain-containing protein</fullName>
    </submittedName>
</protein>
<dbReference type="CDD" id="cd00093">
    <property type="entry name" value="HTH_XRE"/>
    <property type="match status" value="1"/>
</dbReference>
<dbReference type="Gene3D" id="1.10.260.40">
    <property type="entry name" value="lambda repressor-like DNA-binding domains"/>
    <property type="match status" value="1"/>
</dbReference>
<dbReference type="Pfam" id="PF07238">
    <property type="entry name" value="PilZ"/>
    <property type="match status" value="1"/>
</dbReference>
<accession>A0A5B8S982</accession>